<dbReference type="Pfam" id="PF17293">
    <property type="entry name" value="Arm-DNA-bind_5"/>
    <property type="match status" value="1"/>
</dbReference>
<dbReference type="EMBL" id="JACHCE010000011">
    <property type="protein sequence ID" value="MBB5639014.1"/>
    <property type="molecule type" value="Genomic_DNA"/>
</dbReference>
<dbReference type="AlphaFoldDB" id="A0A7W8ZRT4"/>
<evidence type="ECO:0000313" key="2">
    <source>
        <dbReference type="EMBL" id="MBB5639014.1"/>
    </source>
</evidence>
<name>A0A7W8ZRT4_9SPHI</name>
<dbReference type="Proteomes" id="UP000537204">
    <property type="component" value="Unassembled WGS sequence"/>
</dbReference>
<dbReference type="InterPro" id="IPR035386">
    <property type="entry name" value="Arm-DNA-bind_5"/>
</dbReference>
<evidence type="ECO:0000259" key="1">
    <source>
        <dbReference type="Pfam" id="PF17293"/>
    </source>
</evidence>
<evidence type="ECO:0000313" key="3">
    <source>
        <dbReference type="Proteomes" id="UP000537204"/>
    </source>
</evidence>
<gene>
    <name evidence="2" type="ORF">HDE68_004952</name>
</gene>
<comment type="caution">
    <text evidence="2">The sequence shown here is derived from an EMBL/GenBank/DDBJ whole genome shotgun (WGS) entry which is preliminary data.</text>
</comment>
<protein>
    <recommendedName>
        <fullName evidence="1">Arm DNA-binding domain-containing protein</fullName>
    </recommendedName>
</protein>
<proteinExistence type="predicted"/>
<organism evidence="2 3">
    <name type="scientific">Pedobacter cryoconitis</name>
    <dbReference type="NCBI Taxonomy" id="188932"/>
    <lineage>
        <taxon>Bacteria</taxon>
        <taxon>Pseudomonadati</taxon>
        <taxon>Bacteroidota</taxon>
        <taxon>Sphingobacteriia</taxon>
        <taxon>Sphingobacteriales</taxon>
        <taxon>Sphingobacteriaceae</taxon>
        <taxon>Pedobacter</taxon>
    </lineage>
</organism>
<accession>A0A7W8ZRT4</accession>
<dbReference type="RefSeq" id="WP_183884886.1">
    <property type="nucleotide sequence ID" value="NZ_JACHCE010000011.1"/>
</dbReference>
<sequence length="47" mass="5391">MKTSFSLLFYLKKPKNYIKGAVPVYLRITVDGKRAELATSRDCEPEL</sequence>
<feature type="domain" description="Arm DNA-binding" evidence="1">
    <location>
        <begin position="9"/>
        <end position="46"/>
    </location>
</feature>
<reference evidence="2 3" key="1">
    <citation type="submission" date="2020-08" db="EMBL/GenBank/DDBJ databases">
        <title>Genomic Encyclopedia of Type Strains, Phase IV (KMG-V): Genome sequencing to study the core and pangenomes of soil and plant-associated prokaryotes.</title>
        <authorList>
            <person name="Whitman W."/>
        </authorList>
    </citation>
    <scope>NUCLEOTIDE SEQUENCE [LARGE SCALE GENOMIC DNA]</scope>
    <source>
        <strain evidence="2 3">S3M1</strain>
    </source>
</reference>